<reference evidence="1 2" key="1">
    <citation type="submission" date="2016-11" db="EMBL/GenBank/DDBJ databases">
        <authorList>
            <person name="Jaros S."/>
            <person name="Januszkiewicz K."/>
            <person name="Wedrychowicz H."/>
        </authorList>
    </citation>
    <scope>NUCLEOTIDE SEQUENCE [LARGE SCALE GENOMIC DNA]</scope>
    <source>
        <strain evidence="1 2">DSM 9297</strain>
    </source>
</reference>
<dbReference type="Proteomes" id="UP000184357">
    <property type="component" value="Unassembled WGS sequence"/>
</dbReference>
<dbReference type="Pfam" id="PF12900">
    <property type="entry name" value="Pyridox_ox_2"/>
    <property type="match status" value="1"/>
</dbReference>
<dbReference type="InterPro" id="IPR024747">
    <property type="entry name" value="Pyridox_Oxase-rel"/>
</dbReference>
<accession>A0A1M5NN49</accession>
<keyword evidence="2" id="KW-1185">Reference proteome</keyword>
<dbReference type="InterPro" id="IPR012349">
    <property type="entry name" value="Split_barrel_FMN-bd"/>
</dbReference>
<evidence type="ECO:0000313" key="1">
    <source>
        <dbReference type="EMBL" id="SHG90952.1"/>
    </source>
</evidence>
<gene>
    <name evidence="1" type="ORF">SAMN05443636_1289</name>
</gene>
<dbReference type="AlphaFoldDB" id="A0A1M5NN49"/>
<dbReference type="RefSeq" id="WP_073307713.1">
    <property type="nucleotide sequence ID" value="NZ_FQWV01000003.1"/>
</dbReference>
<name>A0A1M5NN49_9EURY</name>
<sequence>MDITDRVYTAGMTDEEVDDRLREHETGVLSLARDGDAYAIPVAYGYDGGSLRFRLGDDGDSQKIAYADATEEACFLAYDYTASDDSWSVIARGTLRRVPDGVWESTPADLDEWYAPLRVFDEAIEETELVGYELDIDAITGRRTAR</sequence>
<dbReference type="OrthoDB" id="288110at2157"/>
<proteinExistence type="predicted"/>
<protein>
    <recommendedName>
        <fullName evidence="3">Pyridoxamine 5'-phosphate oxidase</fullName>
    </recommendedName>
</protein>
<dbReference type="EMBL" id="FQWV01000003">
    <property type="protein sequence ID" value="SHG90952.1"/>
    <property type="molecule type" value="Genomic_DNA"/>
</dbReference>
<organism evidence="1 2">
    <name type="scientific">Halobaculum gomorrense</name>
    <dbReference type="NCBI Taxonomy" id="43928"/>
    <lineage>
        <taxon>Archaea</taxon>
        <taxon>Methanobacteriati</taxon>
        <taxon>Methanobacteriota</taxon>
        <taxon>Stenosarchaea group</taxon>
        <taxon>Halobacteria</taxon>
        <taxon>Halobacteriales</taxon>
        <taxon>Haloferacaceae</taxon>
        <taxon>Halobaculum</taxon>
    </lineage>
</organism>
<dbReference type="Gene3D" id="2.30.110.10">
    <property type="entry name" value="Electron Transport, Fmn-binding Protein, Chain A"/>
    <property type="match status" value="1"/>
</dbReference>
<evidence type="ECO:0000313" key="2">
    <source>
        <dbReference type="Proteomes" id="UP000184357"/>
    </source>
</evidence>
<dbReference type="SUPFAM" id="SSF50475">
    <property type="entry name" value="FMN-binding split barrel"/>
    <property type="match status" value="1"/>
</dbReference>
<evidence type="ECO:0008006" key="3">
    <source>
        <dbReference type="Google" id="ProtNLM"/>
    </source>
</evidence>